<protein>
    <submittedName>
        <fullName evidence="8">Molybdate-binding periplasmic protein</fullName>
    </submittedName>
</protein>
<feature type="binding site" evidence="6">
    <location>
        <position position="162"/>
    </location>
    <ligand>
        <name>molybdate</name>
        <dbReference type="ChEBI" id="CHEBI:36264"/>
    </ligand>
</feature>
<keyword evidence="2 6" id="KW-0500">Molybdenum</keyword>
<dbReference type="Proteomes" id="UP000051298">
    <property type="component" value="Unassembled WGS sequence"/>
</dbReference>
<dbReference type="Gene3D" id="3.40.190.10">
    <property type="entry name" value="Periplasmic binding protein-like II"/>
    <property type="match status" value="2"/>
</dbReference>
<feature type="binding site" evidence="6">
    <location>
        <position position="52"/>
    </location>
    <ligand>
        <name>molybdate</name>
        <dbReference type="ChEBI" id="CHEBI:36264"/>
    </ligand>
</feature>
<evidence type="ECO:0000256" key="7">
    <source>
        <dbReference type="SAM" id="SignalP"/>
    </source>
</evidence>
<keyword evidence="3 6" id="KW-0479">Metal-binding</keyword>
<dbReference type="PANTHER" id="PTHR30632:SF17">
    <property type="entry name" value="MOLYBDATE-BINDING PROTEIN MODA"/>
    <property type="match status" value="1"/>
</dbReference>
<feature type="binding site" evidence="6">
    <location>
        <position position="135"/>
    </location>
    <ligand>
        <name>molybdate</name>
        <dbReference type="ChEBI" id="CHEBI:36264"/>
    </ligand>
</feature>
<dbReference type="AlphaFoldDB" id="A0A0P1F3M6"/>
<accession>A0A0P1F3M6</accession>
<feature type="binding site" evidence="6">
    <location>
        <position position="28"/>
    </location>
    <ligand>
        <name>molybdate</name>
        <dbReference type="ChEBI" id="CHEBI:36264"/>
    </ligand>
</feature>
<feature type="chain" id="PRO_5006062248" evidence="7">
    <location>
        <begin position="19"/>
        <end position="244"/>
    </location>
</feature>
<dbReference type="InterPro" id="IPR050682">
    <property type="entry name" value="ModA/WtpA"/>
</dbReference>
<gene>
    <name evidence="8" type="primary">modA</name>
    <name evidence="8" type="ORF">THS5294_03598</name>
</gene>
<name>A0A0P1F3M6_9RHOB</name>
<evidence type="ECO:0000256" key="5">
    <source>
        <dbReference type="ARBA" id="ARBA00062515"/>
    </source>
</evidence>
<evidence type="ECO:0000256" key="1">
    <source>
        <dbReference type="ARBA" id="ARBA00009175"/>
    </source>
</evidence>
<dbReference type="InterPro" id="IPR005950">
    <property type="entry name" value="ModA"/>
</dbReference>
<reference evidence="8 9" key="1">
    <citation type="submission" date="2015-09" db="EMBL/GenBank/DDBJ databases">
        <authorList>
            <consortium name="Swine Surveillance"/>
        </authorList>
    </citation>
    <scope>NUCLEOTIDE SEQUENCE [LARGE SCALE GENOMIC DNA]</scope>
    <source>
        <strain evidence="8 9">CECT 5294</strain>
    </source>
</reference>
<dbReference type="PANTHER" id="PTHR30632">
    <property type="entry name" value="MOLYBDATE-BINDING PERIPLASMIC PROTEIN"/>
    <property type="match status" value="1"/>
</dbReference>
<feature type="binding site" evidence="6">
    <location>
        <position position="180"/>
    </location>
    <ligand>
        <name>molybdate</name>
        <dbReference type="ChEBI" id="CHEBI:36264"/>
    </ligand>
</feature>
<comment type="similarity">
    <text evidence="1">Belongs to the bacterial solute-binding protein ModA family.</text>
</comment>
<dbReference type="GO" id="GO:0046872">
    <property type="term" value="F:metal ion binding"/>
    <property type="evidence" value="ECO:0007669"/>
    <property type="project" value="UniProtKB-KW"/>
</dbReference>
<proteinExistence type="inferred from homology"/>
<evidence type="ECO:0000256" key="6">
    <source>
        <dbReference type="PIRSR" id="PIRSR004846-1"/>
    </source>
</evidence>
<dbReference type="GO" id="GO:0015689">
    <property type="term" value="P:molybdate ion transport"/>
    <property type="evidence" value="ECO:0007669"/>
    <property type="project" value="InterPro"/>
</dbReference>
<evidence type="ECO:0000256" key="4">
    <source>
        <dbReference type="ARBA" id="ARBA00022729"/>
    </source>
</evidence>
<dbReference type="FunFam" id="3.40.190.10:FF:000035">
    <property type="entry name" value="Molybdate ABC transporter substrate-binding protein"/>
    <property type="match status" value="1"/>
</dbReference>
<dbReference type="PIRSF" id="PIRSF004846">
    <property type="entry name" value="ModA"/>
    <property type="match status" value="1"/>
</dbReference>
<dbReference type="GO" id="GO:1901359">
    <property type="term" value="F:tungstate binding"/>
    <property type="evidence" value="ECO:0007669"/>
    <property type="project" value="UniProtKB-ARBA"/>
</dbReference>
<keyword evidence="4 7" id="KW-0732">Signal</keyword>
<evidence type="ECO:0000256" key="2">
    <source>
        <dbReference type="ARBA" id="ARBA00022505"/>
    </source>
</evidence>
<dbReference type="GO" id="GO:0030973">
    <property type="term" value="F:molybdate ion binding"/>
    <property type="evidence" value="ECO:0007669"/>
    <property type="project" value="TreeGrafter"/>
</dbReference>
<feature type="signal peptide" evidence="7">
    <location>
        <begin position="1"/>
        <end position="18"/>
    </location>
</feature>
<comment type="subunit">
    <text evidence="5">The complex is composed of two ATP-binding proteins (ModC), two transmembrane proteins (ModB) and a solute-binding protein (ModA).</text>
</comment>
<dbReference type="STRING" id="266809.PM03_03355"/>
<dbReference type="RefSeq" id="WP_058124813.1">
    <property type="nucleotide sequence ID" value="NZ_CYRX01000033.1"/>
</dbReference>
<dbReference type="GO" id="GO:0030288">
    <property type="term" value="C:outer membrane-bounded periplasmic space"/>
    <property type="evidence" value="ECO:0007669"/>
    <property type="project" value="TreeGrafter"/>
</dbReference>
<dbReference type="EMBL" id="CYRX01000033">
    <property type="protein sequence ID" value="CUH62284.1"/>
    <property type="molecule type" value="Genomic_DNA"/>
</dbReference>
<evidence type="ECO:0000313" key="9">
    <source>
        <dbReference type="Proteomes" id="UP000051298"/>
    </source>
</evidence>
<evidence type="ECO:0000313" key="8">
    <source>
        <dbReference type="EMBL" id="CUH62284.1"/>
    </source>
</evidence>
<sequence>MRWVLLFLSLLWAGTASAEPVRVFAAASLKTALDAAAAEWAGGTVSLSYAGSGAVARQVAAGAPADIVVLAHADWMKWLDAQGVLGTDPVIFAGNTLAVIGPVGDAELALTPQDIAARLGRDGRLAMGDLRAVPAGIYGQEALVALGLWNGVAGRIAQADNVRNAMAFVARGEAPLGIVYASDALADPRVAIVADIPSDVHAPIVYPAAVTASAGPMAQEFLSFLQSSVGQSVFRAAGLQEPPK</sequence>
<dbReference type="SUPFAM" id="SSF53850">
    <property type="entry name" value="Periplasmic binding protein-like II"/>
    <property type="match status" value="1"/>
</dbReference>
<dbReference type="eggNOG" id="COG0725">
    <property type="taxonomic scope" value="Bacteria"/>
</dbReference>
<dbReference type="Pfam" id="PF13531">
    <property type="entry name" value="SBP_bac_11"/>
    <property type="match status" value="1"/>
</dbReference>
<dbReference type="NCBIfam" id="TIGR01256">
    <property type="entry name" value="modA"/>
    <property type="match status" value="1"/>
</dbReference>
<evidence type="ECO:0000256" key="3">
    <source>
        <dbReference type="ARBA" id="ARBA00022723"/>
    </source>
</evidence>
<organism evidence="8 9">
    <name type="scientific">Thalassobacter stenotrophicus</name>
    <dbReference type="NCBI Taxonomy" id="266809"/>
    <lineage>
        <taxon>Bacteria</taxon>
        <taxon>Pseudomonadati</taxon>
        <taxon>Pseudomonadota</taxon>
        <taxon>Alphaproteobacteria</taxon>
        <taxon>Rhodobacterales</taxon>
        <taxon>Roseobacteraceae</taxon>
        <taxon>Thalassobacter</taxon>
    </lineage>
</organism>